<reference evidence="1 2" key="1">
    <citation type="journal article" date="2014" name="Genome Biol. Evol.">
        <title>The genome of the myxosporean Thelohanellus kitauei shows adaptations to nutrient acquisition within its fish host.</title>
        <authorList>
            <person name="Yang Y."/>
            <person name="Xiong J."/>
            <person name="Zhou Z."/>
            <person name="Huo F."/>
            <person name="Miao W."/>
            <person name="Ran C."/>
            <person name="Liu Y."/>
            <person name="Zhang J."/>
            <person name="Feng J."/>
            <person name="Wang M."/>
            <person name="Wang M."/>
            <person name="Wang L."/>
            <person name="Yao B."/>
        </authorList>
    </citation>
    <scope>NUCLEOTIDE SEQUENCE [LARGE SCALE GENOMIC DNA]</scope>
    <source>
        <strain evidence="1">Wuqing</strain>
    </source>
</reference>
<gene>
    <name evidence="1" type="ORF">RF11_10457</name>
</gene>
<keyword evidence="2" id="KW-1185">Reference proteome</keyword>
<comment type="caution">
    <text evidence="1">The sequence shown here is derived from an EMBL/GenBank/DDBJ whole genome shotgun (WGS) entry which is preliminary data.</text>
</comment>
<dbReference type="EMBL" id="JWZT01000019">
    <property type="protein sequence ID" value="KII75162.1"/>
    <property type="molecule type" value="Genomic_DNA"/>
</dbReference>
<name>A0A0C2NMC3_THEKT</name>
<dbReference type="Proteomes" id="UP000031668">
    <property type="component" value="Unassembled WGS sequence"/>
</dbReference>
<proteinExistence type="predicted"/>
<evidence type="ECO:0000313" key="1">
    <source>
        <dbReference type="EMBL" id="KII75162.1"/>
    </source>
</evidence>
<dbReference type="AlphaFoldDB" id="A0A0C2NMC3"/>
<evidence type="ECO:0000313" key="2">
    <source>
        <dbReference type="Proteomes" id="UP000031668"/>
    </source>
</evidence>
<protein>
    <submittedName>
        <fullName evidence="1">Uncharacterized protein</fullName>
    </submittedName>
</protein>
<accession>A0A0C2NMC3</accession>
<organism evidence="1 2">
    <name type="scientific">Thelohanellus kitauei</name>
    <name type="common">Myxosporean</name>
    <dbReference type="NCBI Taxonomy" id="669202"/>
    <lineage>
        <taxon>Eukaryota</taxon>
        <taxon>Metazoa</taxon>
        <taxon>Cnidaria</taxon>
        <taxon>Myxozoa</taxon>
        <taxon>Myxosporea</taxon>
        <taxon>Bivalvulida</taxon>
        <taxon>Platysporina</taxon>
        <taxon>Myxobolidae</taxon>
        <taxon>Thelohanellus</taxon>
    </lineage>
</organism>
<sequence length="123" mass="14594">MNELKHQFWTQSHLYFLFLFYPQNQMPARISQIVFVSKDGRTSFSYQRPTYYAKPLYAHQFSATKNVLFGISDLDQTFFYMDKELNIFPAKKYEANEVTIPSSCDPSYIIKIYMKNITLNKNS</sequence>